<dbReference type="VEuPathDB" id="FungiDB:KRP22_10312"/>
<sequence>MPAWGPSPFGPLQLSVEDASKLGQIARTFVQDHMRSYERYLFEDQRRLDERRWKPTKQRGGVQVFVEQPLKERRKVGAATQDELEREYRHHLLRSTDKVTAAAAASLADLPLLLAVGTIAGTLDDAMYGAVNSTLDAMRVKSSYVGDNMADGAVLATIVEPSASDPYHSLTVKWMENEQLQVLKPVVKNRDFVYLEVTGLAELGTGEQVGYHLLHSVHFPQTPELDGRVRANLSVGALYRQEREGLVDVYVRAILNPSGSIIRSLVVRSVADAIISVTEIAECAQKKKLAWLAKTSRETRRQRSMQNAVAAVLEANRINSPGTQSNVTSTTSSSATTRPSVPLPGIPETPVPAPTALGSLEKCTSCQKRSIQRSPSGRLVNTFDKRDDRDRCKLCYKFVCSSCRVKHRLTFIRPQGELQKRHLRFCGRCVDHARAADTLTIASEELASEDLFAEFYQSLSPQSGETSGRGGGSMGM</sequence>
<dbReference type="VEuPathDB" id="FungiDB:KRP23_197"/>
<evidence type="ECO:0000313" key="3">
    <source>
        <dbReference type="Proteomes" id="UP000005238"/>
    </source>
</evidence>
<dbReference type="OMA" id="FAEFYQS"/>
<dbReference type="InterPro" id="IPR052727">
    <property type="entry name" value="Rab4/Rab5_effector"/>
</dbReference>
<dbReference type="eggNOG" id="ENOG502SIZ8">
    <property type="taxonomic scope" value="Eukaryota"/>
</dbReference>
<name>H3GN65_PHYRM</name>
<dbReference type="Proteomes" id="UP000005238">
    <property type="component" value="Unassembled WGS sequence"/>
</dbReference>
<dbReference type="VEuPathDB" id="FungiDB:KRP23_12061"/>
<dbReference type="InterPro" id="IPR023393">
    <property type="entry name" value="START-like_dom_sf"/>
</dbReference>
<reference evidence="3" key="1">
    <citation type="journal article" date="2006" name="Science">
        <title>Phytophthora genome sequences uncover evolutionary origins and mechanisms of pathogenesis.</title>
        <authorList>
            <person name="Tyler B.M."/>
            <person name="Tripathy S."/>
            <person name="Zhang X."/>
            <person name="Dehal P."/>
            <person name="Jiang R.H."/>
            <person name="Aerts A."/>
            <person name="Arredondo F.D."/>
            <person name="Baxter L."/>
            <person name="Bensasson D."/>
            <person name="Beynon J.L."/>
            <person name="Chapman J."/>
            <person name="Damasceno C.M."/>
            <person name="Dorrance A.E."/>
            <person name="Dou D."/>
            <person name="Dickerman A.W."/>
            <person name="Dubchak I.L."/>
            <person name="Garbelotto M."/>
            <person name="Gijzen M."/>
            <person name="Gordon S.G."/>
            <person name="Govers F."/>
            <person name="Grunwald N.J."/>
            <person name="Huang W."/>
            <person name="Ivors K.L."/>
            <person name="Jones R.W."/>
            <person name="Kamoun S."/>
            <person name="Krampis K."/>
            <person name="Lamour K.H."/>
            <person name="Lee M.K."/>
            <person name="McDonald W.H."/>
            <person name="Medina M."/>
            <person name="Meijer H.J."/>
            <person name="Nordberg E.K."/>
            <person name="Maclean D.J."/>
            <person name="Ospina-Giraldo M.D."/>
            <person name="Morris P.F."/>
            <person name="Phuntumart V."/>
            <person name="Putnam N.H."/>
            <person name="Rash S."/>
            <person name="Rose J.K."/>
            <person name="Sakihama Y."/>
            <person name="Salamov A.A."/>
            <person name="Savidor A."/>
            <person name="Scheuring C.F."/>
            <person name="Smith B.M."/>
            <person name="Sobral B.W."/>
            <person name="Terry A."/>
            <person name="Torto-Alalibo T.A."/>
            <person name="Win J."/>
            <person name="Xu Z."/>
            <person name="Zhang H."/>
            <person name="Grigoriev I.V."/>
            <person name="Rokhsar D.S."/>
            <person name="Boore J.L."/>
        </authorList>
    </citation>
    <scope>NUCLEOTIDE SEQUENCE [LARGE SCALE GENOMIC DNA]</scope>
    <source>
        <strain evidence="3">Pr102</strain>
    </source>
</reference>
<accession>H3GN65</accession>
<evidence type="ECO:0000313" key="2">
    <source>
        <dbReference type="EnsemblProtists" id="Phyra78021"/>
    </source>
</evidence>
<reference evidence="2" key="2">
    <citation type="submission" date="2015-06" db="UniProtKB">
        <authorList>
            <consortium name="EnsemblProtists"/>
        </authorList>
    </citation>
    <scope>IDENTIFICATION</scope>
    <source>
        <strain evidence="2">Pr102</strain>
    </source>
</reference>
<dbReference type="InParanoid" id="H3GN65"/>
<evidence type="ECO:0008006" key="4">
    <source>
        <dbReference type="Google" id="ProtNLM"/>
    </source>
</evidence>
<dbReference type="Gene3D" id="3.30.530.20">
    <property type="match status" value="1"/>
</dbReference>
<protein>
    <recommendedName>
        <fullName evidence="4">FYVE-type domain-containing protein</fullName>
    </recommendedName>
</protein>
<dbReference type="EnsemblProtists" id="Phyra78021">
    <property type="protein sequence ID" value="Phyra78021"/>
    <property type="gene ID" value="Phyra78021"/>
</dbReference>
<proteinExistence type="predicted"/>
<feature type="region of interest" description="Disordered" evidence="1">
    <location>
        <begin position="320"/>
        <end position="351"/>
    </location>
</feature>
<feature type="compositionally biased region" description="Low complexity" evidence="1">
    <location>
        <begin position="323"/>
        <end position="340"/>
    </location>
</feature>
<dbReference type="SUPFAM" id="SSF55961">
    <property type="entry name" value="Bet v1-like"/>
    <property type="match status" value="1"/>
</dbReference>
<keyword evidence="3" id="KW-1185">Reference proteome</keyword>
<organism evidence="2 3">
    <name type="scientific">Phytophthora ramorum</name>
    <name type="common">Sudden oak death agent</name>
    <dbReference type="NCBI Taxonomy" id="164328"/>
    <lineage>
        <taxon>Eukaryota</taxon>
        <taxon>Sar</taxon>
        <taxon>Stramenopiles</taxon>
        <taxon>Oomycota</taxon>
        <taxon>Peronosporomycetes</taxon>
        <taxon>Peronosporales</taxon>
        <taxon>Peronosporaceae</taxon>
        <taxon>Phytophthora</taxon>
    </lineage>
</organism>
<dbReference type="CDD" id="cd00065">
    <property type="entry name" value="FYVE_like_SF"/>
    <property type="match status" value="1"/>
</dbReference>
<dbReference type="HOGENOM" id="CLU_015303_0_1_1"/>
<evidence type="ECO:0000256" key="1">
    <source>
        <dbReference type="SAM" id="MobiDB-lite"/>
    </source>
</evidence>
<feature type="compositionally biased region" description="Pro residues" evidence="1">
    <location>
        <begin position="341"/>
        <end position="351"/>
    </location>
</feature>
<dbReference type="PANTHER" id="PTHR13510:SF44">
    <property type="entry name" value="RABENOSYN-5"/>
    <property type="match status" value="1"/>
</dbReference>
<dbReference type="PANTHER" id="PTHR13510">
    <property type="entry name" value="FYVE-FINGER-CONTAINING RAB5 EFFECTOR PROTEIN RABENOSYN-5-RELATED"/>
    <property type="match status" value="1"/>
</dbReference>
<dbReference type="EMBL" id="DS566025">
    <property type="status" value="NOT_ANNOTATED_CDS"/>
    <property type="molecule type" value="Genomic_DNA"/>
</dbReference>
<dbReference type="AlphaFoldDB" id="H3GN65"/>